<name>A0A0U1NSQ6_9BACI</name>
<dbReference type="OrthoDB" id="870676at2"/>
<evidence type="ECO:0000313" key="2">
    <source>
        <dbReference type="Proteomes" id="UP000199087"/>
    </source>
</evidence>
<keyword evidence="2" id="KW-1185">Reference proteome</keyword>
<protein>
    <submittedName>
        <fullName evidence="1">Uncharacterized protein</fullName>
    </submittedName>
</protein>
<sequence length="281" mass="32862">MDKFKDIQNNHLALTQYHRWYQVYEVPLNKARIDNQLDILAEEVEISSQAGTAKGKKGIEDRLKMFEGWQNAHHVENTSIKQLSDEELSLEADILYQNIRPDDSRYSYKIHYSTILKLRENDLPLFTKVHLEPIGNVENPQFTSAYADNRAKSFMHYWLYIMETAAMNSDKFKELLAEQFELNLSTGAKIDTLKGFNDWLATVSNQVKQSGHYPKNISVTENEDHTINVSVDFEWEGISVENKLMIAETHHEWILENNLDERFARMKMMKVIQTKPFQTVE</sequence>
<dbReference type="RefSeq" id="WP_090630790.1">
    <property type="nucleotide sequence ID" value="NZ_CVRB01000001.1"/>
</dbReference>
<evidence type="ECO:0000313" key="1">
    <source>
        <dbReference type="EMBL" id="CRK80772.1"/>
    </source>
</evidence>
<gene>
    <name evidence="1" type="ORF">BN000_00660</name>
</gene>
<dbReference type="EMBL" id="CVRB01000001">
    <property type="protein sequence ID" value="CRK80772.1"/>
    <property type="molecule type" value="Genomic_DNA"/>
</dbReference>
<organism evidence="1 2">
    <name type="scientific">Neobacillus massiliamazoniensis</name>
    <dbReference type="NCBI Taxonomy" id="1499688"/>
    <lineage>
        <taxon>Bacteria</taxon>
        <taxon>Bacillati</taxon>
        <taxon>Bacillota</taxon>
        <taxon>Bacilli</taxon>
        <taxon>Bacillales</taxon>
        <taxon>Bacillaceae</taxon>
        <taxon>Neobacillus</taxon>
    </lineage>
</organism>
<dbReference type="AlphaFoldDB" id="A0A0U1NSQ6"/>
<reference evidence="2" key="1">
    <citation type="submission" date="2015-05" db="EMBL/GenBank/DDBJ databases">
        <authorList>
            <person name="Urmite Genomes"/>
        </authorList>
    </citation>
    <scope>NUCLEOTIDE SEQUENCE [LARGE SCALE GENOMIC DNA]</scope>
    <source>
        <strain evidence="2">LF1</strain>
    </source>
</reference>
<accession>A0A0U1NSQ6</accession>
<proteinExistence type="predicted"/>
<dbReference type="Proteomes" id="UP000199087">
    <property type="component" value="Unassembled WGS sequence"/>
</dbReference>